<evidence type="ECO:0000256" key="6">
    <source>
        <dbReference type="ARBA" id="ARBA00023002"/>
    </source>
</evidence>
<keyword evidence="4" id="KW-0285">Flavoprotein</keyword>
<dbReference type="GO" id="GO:0006207">
    <property type="term" value="P:'de novo' pyrimidine nucleobase biosynthetic process"/>
    <property type="evidence" value="ECO:0007669"/>
    <property type="project" value="InterPro"/>
</dbReference>
<dbReference type="PANTHER" id="PTHR42747:SF3">
    <property type="entry name" value="NITRONATE MONOOXYGENASE-RELATED"/>
    <property type="match status" value="1"/>
</dbReference>
<dbReference type="EMBL" id="CP071696">
    <property type="protein sequence ID" value="QTX04224.1"/>
    <property type="molecule type" value="Genomic_DNA"/>
</dbReference>
<dbReference type="AlphaFoldDB" id="A0A975FLC6"/>
<dbReference type="InterPro" id="IPR013785">
    <property type="entry name" value="Aldolase_TIM"/>
</dbReference>
<evidence type="ECO:0000313" key="10">
    <source>
        <dbReference type="EMBL" id="QTX04224.1"/>
    </source>
</evidence>
<comment type="catalytic activity">
    <reaction evidence="9">
        <text>3 propionate 3-nitronate + 3 O2 + H2O = 3 3-oxopropanoate + 2 nitrate + nitrite + H2O2 + 3 H(+)</text>
        <dbReference type="Rhea" id="RHEA:57332"/>
        <dbReference type="ChEBI" id="CHEBI:15377"/>
        <dbReference type="ChEBI" id="CHEBI:15378"/>
        <dbReference type="ChEBI" id="CHEBI:15379"/>
        <dbReference type="ChEBI" id="CHEBI:16240"/>
        <dbReference type="ChEBI" id="CHEBI:16301"/>
        <dbReference type="ChEBI" id="CHEBI:17632"/>
        <dbReference type="ChEBI" id="CHEBI:33190"/>
        <dbReference type="ChEBI" id="CHEBI:136067"/>
    </reaction>
</comment>
<comment type="similarity">
    <text evidence="2">Belongs to the nitronate monooxygenase family. NMO class I subfamily.</text>
</comment>
<dbReference type="PROSITE" id="PS00912">
    <property type="entry name" value="DHODEHASE_2"/>
    <property type="match status" value="1"/>
</dbReference>
<evidence type="ECO:0000313" key="11">
    <source>
        <dbReference type="Proteomes" id="UP000671914"/>
    </source>
</evidence>
<accession>A0A975FLC6</accession>
<dbReference type="KEGG" id="aarc:G127AT_13185"/>
<protein>
    <recommendedName>
        <fullName evidence="8">Propionate 3-nitronate monooxygenase</fullName>
    </recommendedName>
</protein>
<keyword evidence="11" id="KW-1185">Reference proteome</keyword>
<gene>
    <name evidence="10" type="ORF">G127AT_13185</name>
</gene>
<dbReference type="PANTHER" id="PTHR42747">
    <property type="entry name" value="NITRONATE MONOOXYGENASE-RELATED"/>
    <property type="match status" value="1"/>
</dbReference>
<dbReference type="GO" id="GO:0016627">
    <property type="term" value="F:oxidoreductase activity, acting on the CH-CH group of donors"/>
    <property type="evidence" value="ECO:0007669"/>
    <property type="project" value="InterPro"/>
</dbReference>
<name>A0A975FLC6_9MICO</name>
<evidence type="ECO:0000256" key="8">
    <source>
        <dbReference type="ARBA" id="ARBA00031155"/>
    </source>
</evidence>
<evidence type="ECO:0000256" key="4">
    <source>
        <dbReference type="ARBA" id="ARBA00022630"/>
    </source>
</evidence>
<proteinExistence type="inferred from homology"/>
<dbReference type="Gene3D" id="3.20.20.70">
    <property type="entry name" value="Aldolase class I"/>
    <property type="match status" value="1"/>
</dbReference>
<evidence type="ECO:0000256" key="7">
    <source>
        <dbReference type="ARBA" id="ARBA00023033"/>
    </source>
</evidence>
<evidence type="ECO:0000256" key="3">
    <source>
        <dbReference type="ARBA" id="ARBA00022575"/>
    </source>
</evidence>
<keyword evidence="5" id="KW-0288">FMN</keyword>
<organism evidence="10 11">
    <name type="scientific">Agromyces archimandritae</name>
    <dbReference type="NCBI Taxonomy" id="2781962"/>
    <lineage>
        <taxon>Bacteria</taxon>
        <taxon>Bacillati</taxon>
        <taxon>Actinomycetota</taxon>
        <taxon>Actinomycetes</taxon>
        <taxon>Micrococcales</taxon>
        <taxon>Microbacteriaceae</taxon>
        <taxon>Agromyces</taxon>
    </lineage>
</organism>
<evidence type="ECO:0000256" key="2">
    <source>
        <dbReference type="ARBA" id="ARBA00009881"/>
    </source>
</evidence>
<dbReference type="InterPro" id="IPR001295">
    <property type="entry name" value="Dihydroorotate_DH_CS"/>
</dbReference>
<dbReference type="CDD" id="cd04730">
    <property type="entry name" value="NPD_like"/>
    <property type="match status" value="1"/>
</dbReference>
<dbReference type="GO" id="GO:0009636">
    <property type="term" value="P:response to toxic substance"/>
    <property type="evidence" value="ECO:0007669"/>
    <property type="project" value="UniProtKB-KW"/>
</dbReference>
<sequence length="347" mass="35102">MYGRPEPDPLLTSPLPIAAAPMAGGPSTVALARAVASAGGFPFLAGGYKTSEALAAEIEAVRGIGVGFGVNLFVPSDQPVDDAAFAAYAEEVRGEAAQYGLEPNPSPVADDDRWAEKLALLLDRPAPLVSLTFGLPAPADIAGLQAAGSRVLASVTTPAEAEAARDAGVDGLVVQGFDAGGHSATFDPARDPEPGDTAALVRRVLDAVGLPVIAAGGVDGPAAVRRLMDAGAHGVAVGTLLLRTDEAGTSPTHARALADPAFTETVLTRAFTGRPARALRNGFAERHGASAPTAYPAVHHLTSPLRQAAGAAGDADRLHLWAGTGWRSAPAGPAAGVIRWLAEGVRP</sequence>
<comment type="cofactor">
    <cofactor evidence="1">
        <name>FMN</name>
        <dbReference type="ChEBI" id="CHEBI:58210"/>
    </cofactor>
</comment>
<dbReference type="GO" id="GO:0018580">
    <property type="term" value="F:nitronate monooxygenase activity"/>
    <property type="evidence" value="ECO:0007669"/>
    <property type="project" value="InterPro"/>
</dbReference>
<evidence type="ECO:0000256" key="5">
    <source>
        <dbReference type="ARBA" id="ARBA00022643"/>
    </source>
</evidence>
<evidence type="ECO:0000256" key="9">
    <source>
        <dbReference type="ARBA" id="ARBA00049401"/>
    </source>
</evidence>
<reference evidence="10" key="1">
    <citation type="submission" date="2021-03" db="EMBL/GenBank/DDBJ databases">
        <title>Agromyces archimandritus sp. nov., isolated from the cockroach Archimandrita tessellata.</title>
        <authorList>
            <person name="Guzman J."/>
            <person name="Ortuzar M."/>
            <person name="Poehlein A."/>
            <person name="Daniel R."/>
            <person name="Trujillo M."/>
            <person name="Vilcinskas A."/>
        </authorList>
    </citation>
    <scope>NUCLEOTIDE SEQUENCE</scope>
    <source>
        <strain evidence="10">G127AT</strain>
    </source>
</reference>
<dbReference type="Pfam" id="PF03060">
    <property type="entry name" value="NMO"/>
    <property type="match status" value="1"/>
</dbReference>
<keyword evidence="6" id="KW-0560">Oxidoreductase</keyword>
<keyword evidence="7 10" id="KW-0503">Monooxygenase</keyword>
<evidence type="ECO:0000256" key="1">
    <source>
        <dbReference type="ARBA" id="ARBA00001917"/>
    </source>
</evidence>
<dbReference type="RefSeq" id="WP_210897604.1">
    <property type="nucleotide sequence ID" value="NZ_CP071696.1"/>
</dbReference>
<dbReference type="SUPFAM" id="SSF51412">
    <property type="entry name" value="Inosine monophosphate dehydrogenase (IMPDH)"/>
    <property type="match status" value="1"/>
</dbReference>
<dbReference type="InterPro" id="IPR004136">
    <property type="entry name" value="NMO"/>
</dbReference>
<keyword evidence="3" id="KW-0216">Detoxification</keyword>
<dbReference type="Proteomes" id="UP000671914">
    <property type="component" value="Chromosome"/>
</dbReference>